<proteinExistence type="predicted"/>
<evidence type="ECO:0000313" key="1">
    <source>
        <dbReference type="EMBL" id="CAG6751493.1"/>
    </source>
</evidence>
<name>A0A8D8ZPH3_9HEMI</name>
<organism evidence="1">
    <name type="scientific">Cacopsylla melanoneura</name>
    <dbReference type="NCBI Taxonomy" id="428564"/>
    <lineage>
        <taxon>Eukaryota</taxon>
        <taxon>Metazoa</taxon>
        <taxon>Ecdysozoa</taxon>
        <taxon>Arthropoda</taxon>
        <taxon>Hexapoda</taxon>
        <taxon>Insecta</taxon>
        <taxon>Pterygota</taxon>
        <taxon>Neoptera</taxon>
        <taxon>Paraneoptera</taxon>
        <taxon>Hemiptera</taxon>
        <taxon>Sternorrhyncha</taxon>
        <taxon>Psylloidea</taxon>
        <taxon>Psyllidae</taxon>
        <taxon>Psyllinae</taxon>
        <taxon>Cacopsylla</taxon>
    </lineage>
</organism>
<reference evidence="1" key="1">
    <citation type="submission" date="2021-05" db="EMBL/GenBank/DDBJ databases">
        <authorList>
            <person name="Alioto T."/>
            <person name="Alioto T."/>
            <person name="Gomez Garrido J."/>
        </authorList>
    </citation>
    <scope>NUCLEOTIDE SEQUENCE</scope>
</reference>
<sequence>MRDGLPFLLFLPWNIPHFLQFKALRQLFSRPSESIWFNLLSVTSSFSSNFAPPIIRDVKGSFICCLKKIVQCACSLHLTAYKETVMGLFAVTSTACIFLIAPKFHVVLAAVQLNSKQSYILRNQDINNILVLYSLVWDATCADSLAA</sequence>
<dbReference type="AlphaFoldDB" id="A0A8D8ZPH3"/>
<protein>
    <submittedName>
        <fullName evidence="1">Uncharacterized protein</fullName>
    </submittedName>
</protein>
<accession>A0A8D8ZPH3</accession>
<dbReference type="EMBL" id="HBUF01529816">
    <property type="protein sequence ID" value="CAG6751493.1"/>
    <property type="molecule type" value="Transcribed_RNA"/>
</dbReference>